<organism evidence="2 3">
    <name type="scientific">Pandoravirus dulcis</name>
    <dbReference type="NCBI Taxonomy" id="1349409"/>
    <lineage>
        <taxon>Viruses</taxon>
        <taxon>Pandoravirus</taxon>
    </lineage>
</organism>
<evidence type="ECO:0000256" key="1">
    <source>
        <dbReference type="SAM" id="MobiDB-lite"/>
    </source>
</evidence>
<evidence type="ECO:0000313" key="3">
    <source>
        <dbReference type="Proteomes" id="UP000201566"/>
    </source>
</evidence>
<dbReference type="RefSeq" id="YP_008319212.2">
    <property type="nucleotide sequence ID" value="NC_021858.1"/>
</dbReference>
<reference evidence="2 3" key="1">
    <citation type="journal article" date="2013" name="Science">
        <title>Pandoraviruses: amoeba viruses with genomes up to 2.5 Mb reaching that of parasitic eukaryotes.</title>
        <authorList>
            <person name="Philippe N."/>
            <person name="Legendre M."/>
            <person name="Doutre G."/>
            <person name="Coute Y."/>
            <person name="Poirot O."/>
            <person name="Lescot M."/>
            <person name="Arslan D."/>
            <person name="Seltzer V."/>
            <person name="Bertaux L."/>
            <person name="Bruley C."/>
            <person name="Garin J."/>
            <person name="Claverie J.M."/>
            <person name="Abergel C."/>
        </authorList>
    </citation>
    <scope>NUCLEOTIDE SEQUENCE [LARGE SCALE GENOMIC DNA]</scope>
    <source>
        <strain evidence="2">Melbourne</strain>
    </source>
</reference>
<name>S4VQC3_9VIRU</name>
<sequence>MPLSGSNTRARQRAKRTRASRQSIQTTERIATTMASERIRAGEAAWSARLDLNYAECVIASRRRAQEQYCAIDKRMTLLDRFFDAITPSHLYCDTTAHWRKHKERSCYKDYAWRLHMSQGMTKTTPKPPIG</sequence>
<dbReference type="Proteomes" id="UP000201566">
    <property type="component" value="Segment"/>
</dbReference>
<dbReference type="EMBL" id="KC977570">
    <property type="protein sequence ID" value="AGO82543.2"/>
    <property type="molecule type" value="Genomic_DNA"/>
</dbReference>
<dbReference type="GeneID" id="16513193"/>
<feature type="region of interest" description="Disordered" evidence="1">
    <location>
        <begin position="1"/>
        <end position="23"/>
    </location>
</feature>
<gene>
    <name evidence="2" type="ORF">pdul_cds_469</name>
</gene>
<evidence type="ECO:0000313" key="2">
    <source>
        <dbReference type="EMBL" id="AGO82543.2"/>
    </source>
</evidence>
<accession>S4VQC3</accession>
<protein>
    <submittedName>
        <fullName evidence="2">Uncharacterized protein</fullName>
    </submittedName>
</protein>
<proteinExistence type="predicted"/>
<feature type="compositionally biased region" description="Basic residues" evidence="1">
    <location>
        <begin position="10"/>
        <end position="19"/>
    </location>
</feature>
<dbReference type="KEGG" id="vg:16513193"/>